<gene>
    <name evidence="10" type="ORF">INT45_008052</name>
</gene>
<feature type="domain" description="Cleavage stimulation factor subunit 1 dimerisation" evidence="9">
    <location>
        <begin position="15"/>
        <end position="57"/>
    </location>
</feature>
<feature type="repeat" description="WD" evidence="7">
    <location>
        <begin position="173"/>
        <end position="214"/>
    </location>
</feature>
<keyword evidence="5" id="KW-0539">Nucleus</keyword>
<dbReference type="PANTHER" id="PTHR44133">
    <property type="entry name" value="CLEAVAGE STIMULATION FACTOR SUBUNIT 1"/>
    <property type="match status" value="1"/>
</dbReference>
<evidence type="ECO:0000256" key="3">
    <source>
        <dbReference type="ARBA" id="ARBA00022664"/>
    </source>
</evidence>
<dbReference type="InterPro" id="IPR001680">
    <property type="entry name" value="WD40_rpt"/>
</dbReference>
<feature type="repeat" description="WD" evidence="7">
    <location>
        <begin position="121"/>
        <end position="162"/>
    </location>
</feature>
<dbReference type="InterPro" id="IPR032028">
    <property type="entry name" value="CSTF1_dimer"/>
</dbReference>
<dbReference type="Pfam" id="PF16699">
    <property type="entry name" value="CSTF1_dimer"/>
    <property type="match status" value="1"/>
</dbReference>
<evidence type="ECO:0000256" key="1">
    <source>
        <dbReference type="ARBA" id="ARBA00004123"/>
    </source>
</evidence>
<protein>
    <recommendedName>
        <fullName evidence="6">Cleavage stimulation factor 50 kDa subunit</fullName>
    </recommendedName>
</protein>
<proteinExistence type="predicted"/>
<keyword evidence="2 7" id="KW-0853">WD repeat</keyword>
<feature type="region of interest" description="Disordered" evidence="8">
    <location>
        <begin position="59"/>
        <end position="83"/>
    </location>
</feature>
<comment type="subcellular location">
    <subcellularLocation>
        <location evidence="1">Nucleus</location>
    </subcellularLocation>
</comment>
<dbReference type="PROSITE" id="PS00678">
    <property type="entry name" value="WD_REPEATS_1"/>
    <property type="match status" value="1"/>
</dbReference>
<reference evidence="10 11" key="1">
    <citation type="submission" date="2020-12" db="EMBL/GenBank/DDBJ databases">
        <title>Metabolic potential, ecology and presence of endohyphal bacteria is reflected in genomic diversity of Mucoromycotina.</title>
        <authorList>
            <person name="Muszewska A."/>
            <person name="Okrasinska A."/>
            <person name="Steczkiewicz K."/>
            <person name="Drgas O."/>
            <person name="Orlowska M."/>
            <person name="Perlinska-Lenart U."/>
            <person name="Aleksandrzak-Piekarczyk T."/>
            <person name="Szatraj K."/>
            <person name="Zielenkiewicz U."/>
            <person name="Pilsyk S."/>
            <person name="Malc E."/>
            <person name="Mieczkowski P."/>
            <person name="Kruszewska J.S."/>
            <person name="Biernat P."/>
            <person name="Pawlowska J."/>
        </authorList>
    </citation>
    <scope>NUCLEOTIDE SEQUENCE [LARGE SCALE GENOMIC DNA]</scope>
    <source>
        <strain evidence="10 11">CBS 142.35</strain>
    </source>
</reference>
<keyword evidence="3" id="KW-0507">mRNA processing</keyword>
<evidence type="ECO:0000256" key="4">
    <source>
        <dbReference type="ARBA" id="ARBA00022737"/>
    </source>
</evidence>
<evidence type="ECO:0000259" key="9">
    <source>
        <dbReference type="Pfam" id="PF16699"/>
    </source>
</evidence>
<feature type="repeat" description="WD" evidence="7">
    <location>
        <begin position="262"/>
        <end position="303"/>
    </location>
</feature>
<dbReference type="CDD" id="cd00200">
    <property type="entry name" value="WD40"/>
    <property type="match status" value="1"/>
</dbReference>
<dbReference type="Gene3D" id="2.130.10.10">
    <property type="entry name" value="YVTN repeat-like/Quinoprotein amine dehydrogenase"/>
    <property type="match status" value="1"/>
</dbReference>
<dbReference type="PANTHER" id="PTHR44133:SF2">
    <property type="entry name" value="CLEAVAGE STIMULATION FACTOR SUBUNIT 1"/>
    <property type="match status" value="1"/>
</dbReference>
<dbReference type="InterPro" id="IPR019775">
    <property type="entry name" value="WD40_repeat_CS"/>
</dbReference>
<dbReference type="GO" id="GO:0003723">
    <property type="term" value="F:RNA binding"/>
    <property type="evidence" value="ECO:0007669"/>
    <property type="project" value="TreeGrafter"/>
</dbReference>
<name>A0A8H7VLD0_9FUNG</name>
<evidence type="ECO:0000256" key="8">
    <source>
        <dbReference type="SAM" id="MobiDB-lite"/>
    </source>
</evidence>
<dbReference type="Pfam" id="PF00400">
    <property type="entry name" value="WD40"/>
    <property type="match status" value="6"/>
</dbReference>
<keyword evidence="11" id="KW-1185">Reference proteome</keyword>
<dbReference type="PROSITE" id="PS50294">
    <property type="entry name" value="WD_REPEATS_REGION"/>
    <property type="match status" value="2"/>
</dbReference>
<dbReference type="EMBL" id="JAEPRB010000036">
    <property type="protein sequence ID" value="KAG2224870.1"/>
    <property type="molecule type" value="Genomic_DNA"/>
</dbReference>
<dbReference type="SMART" id="SM00320">
    <property type="entry name" value="WD40"/>
    <property type="match status" value="6"/>
</dbReference>
<sequence length="429" mass="46872">MEEASPVSENEVLSLIISQLIAYGYSAIAQSVADATGAISDMTPSHKLLELVQLGKEKMESDGSDDEEFTADNAKLASESSSQDWAKAKGAKKTVSICFNTHLQLHILVSKTPPNYVQLYYTQHKGPCRTAAFSADGRFAATGSHDSSLKVLDVQKMKKRTGEAGDKPVIRTLYDHTAPVNDLSFHPNGLVLASCAEDQSVKLFDLSKSGVKRSFRYLQDGLPVKSISFHPSGDFLLAGTDDAAVRIYDVKTLQCFTNSKTNEMHRGPITQVRYSHTGRLFATSSADGSVRVWDGVSGQCVRCIEGAHGGGAASSVRIMRNERFVLTAGLDSTMRLWDISSGRTVIEYRGHEQASQMLQPAFTYNEDFVLIGDEASSNAFCYDTQTGALLTKISGQNNMVRCVVPSPTDNGILTCSDDYRARYFMTEFE</sequence>
<evidence type="ECO:0000313" key="10">
    <source>
        <dbReference type="EMBL" id="KAG2224870.1"/>
    </source>
</evidence>
<dbReference type="AlphaFoldDB" id="A0A8H7VLD0"/>
<organism evidence="10 11">
    <name type="scientific">Circinella minor</name>
    <dbReference type="NCBI Taxonomy" id="1195481"/>
    <lineage>
        <taxon>Eukaryota</taxon>
        <taxon>Fungi</taxon>
        <taxon>Fungi incertae sedis</taxon>
        <taxon>Mucoromycota</taxon>
        <taxon>Mucoromycotina</taxon>
        <taxon>Mucoromycetes</taxon>
        <taxon>Mucorales</taxon>
        <taxon>Lichtheimiaceae</taxon>
        <taxon>Circinella</taxon>
    </lineage>
</organism>
<dbReference type="InterPro" id="IPR038184">
    <property type="entry name" value="CSTF1_dimer_sf"/>
</dbReference>
<feature type="repeat" description="WD" evidence="7">
    <location>
        <begin position="224"/>
        <end position="258"/>
    </location>
</feature>
<dbReference type="GO" id="GO:0031124">
    <property type="term" value="P:mRNA 3'-end processing"/>
    <property type="evidence" value="ECO:0007669"/>
    <property type="project" value="InterPro"/>
</dbReference>
<dbReference type="GO" id="GO:0005848">
    <property type="term" value="C:mRNA cleavage stimulating factor complex"/>
    <property type="evidence" value="ECO:0007669"/>
    <property type="project" value="InterPro"/>
</dbReference>
<evidence type="ECO:0000256" key="5">
    <source>
        <dbReference type="ARBA" id="ARBA00023242"/>
    </source>
</evidence>
<dbReference type="PROSITE" id="PS50082">
    <property type="entry name" value="WD_REPEATS_2"/>
    <property type="match status" value="5"/>
</dbReference>
<comment type="caution">
    <text evidence="10">The sequence shown here is derived from an EMBL/GenBank/DDBJ whole genome shotgun (WGS) entry which is preliminary data.</text>
</comment>
<dbReference type="Proteomes" id="UP000646827">
    <property type="component" value="Unassembled WGS sequence"/>
</dbReference>
<evidence type="ECO:0000256" key="2">
    <source>
        <dbReference type="ARBA" id="ARBA00022574"/>
    </source>
</evidence>
<feature type="repeat" description="WD" evidence="7">
    <location>
        <begin position="315"/>
        <end position="347"/>
    </location>
</feature>
<dbReference type="InterPro" id="IPR036322">
    <property type="entry name" value="WD40_repeat_dom_sf"/>
</dbReference>
<evidence type="ECO:0000256" key="6">
    <source>
        <dbReference type="ARBA" id="ARBA00029851"/>
    </source>
</evidence>
<evidence type="ECO:0000256" key="7">
    <source>
        <dbReference type="PROSITE-ProRule" id="PRU00221"/>
    </source>
</evidence>
<dbReference type="InterPro" id="IPR020472">
    <property type="entry name" value="WD40_PAC1"/>
</dbReference>
<evidence type="ECO:0000313" key="11">
    <source>
        <dbReference type="Proteomes" id="UP000646827"/>
    </source>
</evidence>
<dbReference type="PRINTS" id="PR00320">
    <property type="entry name" value="GPROTEINBRPT"/>
</dbReference>
<dbReference type="InterPro" id="IPR015943">
    <property type="entry name" value="WD40/YVTN_repeat-like_dom_sf"/>
</dbReference>
<dbReference type="InterPro" id="IPR044633">
    <property type="entry name" value="CstF1-like"/>
</dbReference>
<accession>A0A8H7VLD0</accession>
<keyword evidence="4" id="KW-0677">Repeat</keyword>
<dbReference type="Gene3D" id="1.20.960.50">
    <property type="entry name" value="Cleavage stimulation factor subunit 1, dimerisation domain"/>
    <property type="match status" value="1"/>
</dbReference>
<dbReference type="SUPFAM" id="SSF50978">
    <property type="entry name" value="WD40 repeat-like"/>
    <property type="match status" value="1"/>
</dbReference>
<dbReference type="OrthoDB" id="538223at2759"/>